<dbReference type="CDD" id="cd04458">
    <property type="entry name" value="CSP_CDS"/>
    <property type="match status" value="2"/>
</dbReference>
<organism evidence="3 4">
    <name type="scientific">Symbiodinium natans</name>
    <dbReference type="NCBI Taxonomy" id="878477"/>
    <lineage>
        <taxon>Eukaryota</taxon>
        <taxon>Sar</taxon>
        <taxon>Alveolata</taxon>
        <taxon>Dinophyceae</taxon>
        <taxon>Suessiales</taxon>
        <taxon>Symbiodiniaceae</taxon>
        <taxon>Symbiodinium</taxon>
    </lineage>
</organism>
<feature type="region of interest" description="Disordered" evidence="1">
    <location>
        <begin position="1"/>
        <end position="21"/>
    </location>
</feature>
<protein>
    <submittedName>
        <fullName evidence="3">Nek3 protein</fullName>
    </submittedName>
</protein>
<name>A0A812UNI7_9DINO</name>
<sequence>MAVPSVSPSMAMRMPSAPGGTGLSGTVKSWNGAKGFGFIQSSALAADVMFSRMELPSDAQEVQGKFLTGRAVYFEAQEAPDGRFKATAVAIPYVEGSPVPGMIKSYSERHGWGFITSSSLTDDVRFDKNALAALDSLQPDVQLAGVKVVVEFVSRPDGKLNATRVLFQSGKIAERLGAKSPGFTAAPVKPSPMGPAGMVAAMPGIPGMVAAVQPPAQPAVATSTTLNSMIGVVKQYSDKNGYGFLNASGYPQDIKFGRNELNGMSHPGPGSIVSFTPVQARDGRLQALNVTPIASVDQQPTASLSARVQATQVRPKAAPPAAEMWPMAGNTHAGLGPPAAKRPRVAEMPTGQYAAGTIKTYNGLKGFGFITSAGVGEDIFFMRTWLPEECREMQGQELQGRNVLFELVNTVDGKLRAQSISMQ</sequence>
<gene>
    <name evidence="3" type="primary">nek3</name>
    <name evidence="3" type="ORF">SNAT2548_LOCUS33425</name>
</gene>
<comment type="caution">
    <text evidence="3">The sequence shown here is derived from an EMBL/GenBank/DDBJ whole genome shotgun (WGS) entry which is preliminary data.</text>
</comment>
<proteinExistence type="predicted"/>
<reference evidence="3" key="1">
    <citation type="submission" date="2021-02" db="EMBL/GenBank/DDBJ databases">
        <authorList>
            <person name="Dougan E. K."/>
            <person name="Rhodes N."/>
            <person name="Thang M."/>
            <person name="Chan C."/>
        </authorList>
    </citation>
    <scope>NUCLEOTIDE SEQUENCE</scope>
</reference>
<dbReference type="OrthoDB" id="446731at2759"/>
<dbReference type="SUPFAM" id="SSF50249">
    <property type="entry name" value="Nucleic acid-binding proteins"/>
    <property type="match status" value="3"/>
</dbReference>
<dbReference type="InterPro" id="IPR002059">
    <property type="entry name" value="CSP_DNA-bd"/>
</dbReference>
<dbReference type="GO" id="GO:0003676">
    <property type="term" value="F:nucleic acid binding"/>
    <property type="evidence" value="ECO:0007669"/>
    <property type="project" value="InterPro"/>
</dbReference>
<dbReference type="Proteomes" id="UP000604046">
    <property type="component" value="Unassembled WGS sequence"/>
</dbReference>
<dbReference type="SMART" id="SM00357">
    <property type="entry name" value="CSP"/>
    <property type="match status" value="3"/>
</dbReference>
<dbReference type="PROSITE" id="PS51857">
    <property type="entry name" value="CSD_2"/>
    <property type="match status" value="1"/>
</dbReference>
<dbReference type="Pfam" id="PF00313">
    <property type="entry name" value="CSD"/>
    <property type="match status" value="1"/>
</dbReference>
<dbReference type="Gene3D" id="2.40.50.140">
    <property type="entry name" value="Nucleic acid-binding proteins"/>
    <property type="match status" value="4"/>
</dbReference>
<evidence type="ECO:0000256" key="1">
    <source>
        <dbReference type="SAM" id="MobiDB-lite"/>
    </source>
</evidence>
<dbReference type="PANTHER" id="PTHR46565:SF20">
    <property type="entry name" value="COLD SHOCK DOMAIN-CONTAINING PROTEIN 4"/>
    <property type="match status" value="1"/>
</dbReference>
<dbReference type="InterPro" id="IPR011129">
    <property type="entry name" value="CSD"/>
</dbReference>
<dbReference type="PANTHER" id="PTHR46565">
    <property type="entry name" value="COLD SHOCK DOMAIN PROTEIN 2"/>
    <property type="match status" value="1"/>
</dbReference>
<dbReference type="EMBL" id="CAJNDS010002757">
    <property type="protein sequence ID" value="CAE7586404.1"/>
    <property type="molecule type" value="Genomic_DNA"/>
</dbReference>
<evidence type="ECO:0000259" key="2">
    <source>
        <dbReference type="PROSITE" id="PS51857"/>
    </source>
</evidence>
<accession>A0A812UNI7</accession>
<dbReference type="AlphaFoldDB" id="A0A812UNI7"/>
<keyword evidence="4" id="KW-1185">Reference proteome</keyword>
<evidence type="ECO:0000313" key="4">
    <source>
        <dbReference type="Proteomes" id="UP000604046"/>
    </source>
</evidence>
<feature type="domain" description="CSD" evidence="2">
    <location>
        <begin position="228"/>
        <end position="292"/>
    </location>
</feature>
<dbReference type="InterPro" id="IPR012340">
    <property type="entry name" value="NA-bd_OB-fold"/>
</dbReference>
<evidence type="ECO:0000313" key="3">
    <source>
        <dbReference type="EMBL" id="CAE7586404.1"/>
    </source>
</evidence>